<dbReference type="KEGG" id="scas:SACC_13330"/>
<evidence type="ECO:0000313" key="4">
    <source>
        <dbReference type="Proteomes" id="UP001319921"/>
    </source>
</evidence>
<gene>
    <name evidence="3" type="ORF">SACC_13330</name>
</gene>
<reference evidence="3 4" key="1">
    <citation type="journal article" date="2022" name="Microbiol. Resour. Announc.">
        <title>Complete Genome Sequence of the Hyperthermophilic and Acidophilic Archaeon Saccharolobus caldissimus Strain HS-3T.</title>
        <authorList>
            <person name="Sakai H.D."/>
            <person name="Kurosawa N."/>
        </authorList>
    </citation>
    <scope>NUCLEOTIDE SEQUENCE [LARGE SCALE GENOMIC DNA]</scope>
    <source>
        <strain evidence="3 4">JCM32116</strain>
    </source>
</reference>
<dbReference type="PIRSF" id="PIRSF000429">
    <property type="entry name" value="Ac-CoA_Ac_transf"/>
    <property type="match status" value="1"/>
</dbReference>
<dbReference type="InterPro" id="IPR002155">
    <property type="entry name" value="Thiolase"/>
</dbReference>
<dbReference type="Proteomes" id="UP001319921">
    <property type="component" value="Chromosome"/>
</dbReference>
<feature type="domain" description="Thiolase C-terminal" evidence="2">
    <location>
        <begin position="241"/>
        <end position="352"/>
    </location>
</feature>
<evidence type="ECO:0000256" key="1">
    <source>
        <dbReference type="ARBA" id="ARBA00023229"/>
    </source>
</evidence>
<protein>
    <submittedName>
        <fullName evidence="3">Acetyl-CoA acetyltransferase</fullName>
    </submittedName>
</protein>
<dbReference type="NCBIfam" id="NF004722">
    <property type="entry name" value="PRK06066.1"/>
    <property type="match status" value="1"/>
</dbReference>
<organism evidence="3 4">
    <name type="scientific">Saccharolobus caldissimus</name>
    <dbReference type="NCBI Taxonomy" id="1702097"/>
    <lineage>
        <taxon>Archaea</taxon>
        <taxon>Thermoproteota</taxon>
        <taxon>Thermoprotei</taxon>
        <taxon>Sulfolobales</taxon>
        <taxon>Sulfolobaceae</taxon>
        <taxon>Saccharolobus</taxon>
    </lineage>
</organism>
<proteinExistence type="predicted"/>
<dbReference type="EMBL" id="AP025226">
    <property type="protein sequence ID" value="BDB98316.1"/>
    <property type="molecule type" value="Genomic_DNA"/>
</dbReference>
<dbReference type="Gene3D" id="3.40.47.10">
    <property type="match status" value="1"/>
</dbReference>
<dbReference type="InterPro" id="IPR055140">
    <property type="entry name" value="Thiolase_C_2"/>
</dbReference>
<dbReference type="PANTHER" id="PTHR42870">
    <property type="entry name" value="ACETYL-COA C-ACETYLTRANSFERASE"/>
    <property type="match status" value="1"/>
</dbReference>
<keyword evidence="4" id="KW-1185">Reference proteome</keyword>
<dbReference type="CDD" id="cd00829">
    <property type="entry name" value="SCP-x_thiolase"/>
    <property type="match status" value="1"/>
</dbReference>
<dbReference type="SUPFAM" id="SSF53901">
    <property type="entry name" value="Thiolase-like"/>
    <property type="match status" value="2"/>
</dbReference>
<evidence type="ECO:0000313" key="3">
    <source>
        <dbReference type="EMBL" id="BDB98316.1"/>
    </source>
</evidence>
<keyword evidence="1" id="KW-0414">Isoprene biosynthesis</keyword>
<dbReference type="GO" id="GO:0008299">
    <property type="term" value="P:isoprenoid biosynthetic process"/>
    <property type="evidence" value="ECO:0007669"/>
    <property type="project" value="UniProtKB-KW"/>
</dbReference>
<dbReference type="PANTHER" id="PTHR42870:SF6">
    <property type="entry name" value="ACETYL-COA C-ACYLTRANSFERASE"/>
    <property type="match status" value="1"/>
</dbReference>
<evidence type="ECO:0000259" key="2">
    <source>
        <dbReference type="Pfam" id="PF22691"/>
    </source>
</evidence>
<name>A0AAQ4CR85_9CREN</name>
<dbReference type="GO" id="GO:0016747">
    <property type="term" value="F:acyltransferase activity, transferring groups other than amino-acyl groups"/>
    <property type="evidence" value="ECO:0007669"/>
    <property type="project" value="InterPro"/>
</dbReference>
<sequence>MERIAILGVGWYGFRPTTPEVSFREMVFEAAVRAYQDAGDINPRSDVDSFISCQEDFWEGISISDEFAPDQIGGAMRPTMTVTGDSLQGLVHAFMHINSGVADVVAVEAHSKVSDILTLSDIIKFAMDPIYVRSIEPKNFHFIAGLDAVKFMERKGITREDLALVVEKNKRAGLSSPRASYASNISAKDVLDKDFIIYPLSELDIAPFVDGAIVVVVASEDVAKKIKKDDYIIIKGLGFATDSSNIETADLGKATYMRVASDMAYKMAGITSPRSYFDSVFVDDRYSYKELQHLEGLKISEEPSKDLREGNFSPQGEIPVNPLGGHLAKGVPLEASGFSLLLDAIDYIRQGKIERALVASWRGIPTFTGSVIVVEKP</sequence>
<dbReference type="InterPro" id="IPR016039">
    <property type="entry name" value="Thiolase-like"/>
</dbReference>
<accession>A0AAQ4CR85</accession>
<dbReference type="AlphaFoldDB" id="A0AAQ4CR85"/>
<dbReference type="Pfam" id="PF22691">
    <property type="entry name" value="Thiolase_C_1"/>
    <property type="match status" value="1"/>
</dbReference>